<feature type="transmembrane region" description="Helical" evidence="1">
    <location>
        <begin position="155"/>
        <end position="175"/>
    </location>
</feature>
<dbReference type="RefSeq" id="XP_068365157.1">
    <property type="nucleotide sequence ID" value="XM_068500105.1"/>
</dbReference>
<dbReference type="Proteomes" id="UP000179807">
    <property type="component" value="Unassembled WGS sequence"/>
</dbReference>
<dbReference type="OrthoDB" id="10691274at2759"/>
<dbReference type="Gene3D" id="3.30.450.20">
    <property type="entry name" value="PAS domain"/>
    <property type="match status" value="1"/>
</dbReference>
<feature type="transmembrane region" description="Helical" evidence="1">
    <location>
        <begin position="779"/>
        <end position="800"/>
    </location>
</feature>
<gene>
    <name evidence="2" type="ORF">TRFO_18314</name>
</gene>
<feature type="transmembrane region" description="Helical" evidence="1">
    <location>
        <begin position="514"/>
        <end position="534"/>
    </location>
</feature>
<feature type="transmembrane region" description="Helical" evidence="1">
    <location>
        <begin position="121"/>
        <end position="143"/>
    </location>
</feature>
<name>A0A1J4KRC8_9EUKA</name>
<feature type="transmembrane region" description="Helical" evidence="1">
    <location>
        <begin position="81"/>
        <end position="101"/>
    </location>
</feature>
<organism evidence="2 3">
    <name type="scientific">Tritrichomonas foetus</name>
    <dbReference type="NCBI Taxonomy" id="1144522"/>
    <lineage>
        <taxon>Eukaryota</taxon>
        <taxon>Metamonada</taxon>
        <taxon>Parabasalia</taxon>
        <taxon>Tritrichomonadida</taxon>
        <taxon>Tritrichomonadidae</taxon>
        <taxon>Tritrichomonas</taxon>
    </lineage>
</organism>
<feature type="transmembrane region" description="Helical" evidence="1">
    <location>
        <begin position="258"/>
        <end position="277"/>
    </location>
</feature>
<dbReference type="InterPro" id="IPR035965">
    <property type="entry name" value="PAS-like_dom_sf"/>
</dbReference>
<feature type="transmembrane region" description="Helical" evidence="1">
    <location>
        <begin position="283"/>
        <end position="303"/>
    </location>
</feature>
<evidence type="ECO:0000313" key="2">
    <source>
        <dbReference type="EMBL" id="OHT12021.1"/>
    </source>
</evidence>
<feature type="transmembrane region" description="Helical" evidence="1">
    <location>
        <begin position="208"/>
        <end position="237"/>
    </location>
</feature>
<keyword evidence="1" id="KW-1133">Transmembrane helix</keyword>
<evidence type="ECO:0008006" key="4">
    <source>
        <dbReference type="Google" id="ProtNLM"/>
    </source>
</evidence>
<evidence type="ECO:0000313" key="3">
    <source>
        <dbReference type="Proteomes" id="UP000179807"/>
    </source>
</evidence>
<dbReference type="EMBL" id="MLAK01000573">
    <property type="protein sequence ID" value="OHT12021.1"/>
    <property type="molecule type" value="Genomic_DNA"/>
</dbReference>
<reference evidence="2" key="1">
    <citation type="submission" date="2016-10" db="EMBL/GenBank/DDBJ databases">
        <authorList>
            <person name="Benchimol M."/>
            <person name="Almeida L.G."/>
            <person name="Vasconcelos A.T."/>
            <person name="Perreira-Neves A."/>
            <person name="Rosa I.A."/>
            <person name="Tasca T."/>
            <person name="Bogo M.R."/>
            <person name="de Souza W."/>
        </authorList>
    </citation>
    <scope>NUCLEOTIDE SEQUENCE [LARGE SCALE GENOMIC DNA]</scope>
    <source>
        <strain evidence="2">K</strain>
    </source>
</reference>
<dbReference type="GeneID" id="94834809"/>
<proteinExistence type="predicted"/>
<sequence length="1347" mass="157001">MNSAKFPNSFFFFGKISQYKSPVSILGQVLNLYSYIQLATLSLIPVVIKRNIDGTHLELCKTIYGILSLYHHREAIFSEPFYTIIFLLLTLLVVSSVLVLYKLTQDQVPIPKSLLKLRGFLFLYHPTIYLMAVSFATSSQLQYFTENLDMNAVNIFNFICGLIIILILIIFQYWITPLFYTTPFNEHHGILFASEIIPSNTILYQKDIIIIVSVIFSAFVFNTMTYSFCCIIFVLGIKNLLYVIKHPYTSIFFTSCEIGVFFTLAFGTVILTVLIQFNEKDIFLWIPSVVSFVVGFFGGYIYITKKEAYILTKIKLNQWDDLENDNFFYLTNAVITHKHVCERYQQIVTAYIEKSSFDIKYQLIDILCGFVLCKQTYEKINILNSISNLPRAEIYILFTFTRYQSSRLNSKPPELYELNRLTNQFIILFDTFWNFRMEGDIEKCLVTTRKIRKITRDLKIIFYKCKLFHPNCQEVMEFESNFMWRLYHNDETNVTTNELLSERVHHLLPKAKSVLIYIILILALFLATCCLTNMNNFEFLKDNKSRLLVTTNVNYTLKVGSNMVKVLLGVHNLVNCTENSNITVDHFFELIQSEKEPKSVELVLVHDYIQQFYNLTNELTSCFRESSNDDFTIWNVPCINFSDTVLPIIHFGFYYILNSWQLYDGIMTCDCELIDFYRNVSFIFTSQVQQLLTYFIDILDTSQEPIEAFQYNNRYYYLGIFTLVLLLCFSLMFKIIQHYRCFTIVKENFRTKFHPNNMEYLCGKQESKYALQPRCWEDLLVTIMFFVIFFAQYFIMSYYINYYKSQIIDSSEMLIKTEQVALMSSSALIDLLSSWSFYDGNVTNNNWNNFYSSSLEFSQMISLIMKNYPNKNVKEIIQDIIDESIKMYSIHDIYSQWSTTKLISLLFFYLSSISEVDINSHSFIEIQHILITHLIPYYHKLTEEFSEMVLFSDKMLNNIIIYEIIIIVVVFLVYAFYISYSSIKYGTIIEQINNMISFLAPNYIGSNKCLMNYLIGDQQTFSDSDEKYSFLRFLNEIDVPLIVTSSKFSIIGFTRAIKIMFNYREEQLIGQLLSLLIPKNEKSYRFYNNVKNGESTMTLFVNGVTSSNEIILLEVSVTKLRIDSNIYYMMEMKSLYDIEYYEDYCQAHKDLFDDIIINEIPIFATKDTKNINFVLCYCSYEDEQNSFVVSDVSNFKSGLEQCLEKYQKAIFLYNSCSTALALFVCDDSDYIENAINFVSEFGHGQSDKIGILINGRDLCTFLFPVPEIENEADIGGITVEKASEFTPRPLVEGTAIELAYLPSIIYAAERGTLIVSEPFLNYLGDADATKMKDIIPGSTLYSLPLPQ</sequence>
<comment type="caution">
    <text evidence="2">The sequence shown here is derived from an EMBL/GenBank/DDBJ whole genome shotgun (WGS) entry which is preliminary data.</text>
</comment>
<evidence type="ECO:0000256" key="1">
    <source>
        <dbReference type="SAM" id="Phobius"/>
    </source>
</evidence>
<keyword evidence="3" id="KW-1185">Reference proteome</keyword>
<keyword evidence="1" id="KW-0472">Membrane</keyword>
<keyword evidence="1" id="KW-0812">Transmembrane</keyword>
<protein>
    <recommendedName>
        <fullName evidence="4">PAS domain-containing protein</fullName>
    </recommendedName>
</protein>
<dbReference type="SUPFAM" id="SSF55785">
    <property type="entry name" value="PYP-like sensor domain (PAS domain)"/>
    <property type="match status" value="1"/>
</dbReference>
<dbReference type="VEuPathDB" id="TrichDB:TRFO_18314"/>
<accession>A0A1J4KRC8</accession>
<feature type="transmembrane region" description="Helical" evidence="1">
    <location>
        <begin position="959"/>
        <end position="980"/>
    </location>
</feature>
<feature type="transmembrane region" description="Helical" evidence="1">
    <location>
        <begin position="715"/>
        <end position="736"/>
    </location>
</feature>